<dbReference type="PaxDb" id="4113-PGSC0003DMT400089944"/>
<dbReference type="Proteomes" id="UP000011115">
    <property type="component" value="Unassembled WGS sequence"/>
</dbReference>
<reference evidence="2" key="2">
    <citation type="submission" date="2015-06" db="UniProtKB">
        <authorList>
            <consortium name="EnsemblPlants"/>
        </authorList>
    </citation>
    <scope>IDENTIFICATION</scope>
    <source>
        <strain evidence="2">DM1-3 516 R44</strain>
    </source>
</reference>
<feature type="compositionally biased region" description="Basic residues" evidence="1">
    <location>
        <begin position="186"/>
        <end position="195"/>
    </location>
</feature>
<feature type="region of interest" description="Disordered" evidence="1">
    <location>
        <begin position="145"/>
        <end position="203"/>
    </location>
</feature>
<dbReference type="AlphaFoldDB" id="M1DJ90"/>
<reference evidence="3" key="1">
    <citation type="journal article" date="2011" name="Nature">
        <title>Genome sequence and analysis of the tuber crop potato.</title>
        <authorList>
            <consortium name="The Potato Genome Sequencing Consortium"/>
        </authorList>
    </citation>
    <scope>NUCLEOTIDE SEQUENCE [LARGE SCALE GENOMIC DNA]</scope>
    <source>
        <strain evidence="3">cv. DM1-3 516 R44</strain>
    </source>
</reference>
<proteinExistence type="predicted"/>
<dbReference type="PANTHER" id="PTHR33223">
    <property type="entry name" value="CCHC-TYPE DOMAIN-CONTAINING PROTEIN"/>
    <property type="match status" value="1"/>
</dbReference>
<protein>
    <submittedName>
        <fullName evidence="2">Uncharacterized protein</fullName>
    </submittedName>
</protein>
<keyword evidence="3" id="KW-1185">Reference proteome</keyword>
<dbReference type="PANTHER" id="PTHR33223:SF6">
    <property type="entry name" value="CCHC-TYPE DOMAIN-CONTAINING PROTEIN"/>
    <property type="match status" value="1"/>
</dbReference>
<evidence type="ECO:0000313" key="2">
    <source>
        <dbReference type="EnsemblPlants" id="PGSC0003DMT400089944"/>
    </source>
</evidence>
<name>M1DJ90_SOLTU</name>
<dbReference type="EnsemblPlants" id="PGSC0003DMT400089944">
    <property type="protein sequence ID" value="PGSC0003DMT400089944"/>
    <property type="gene ID" value="PGSC0003DMG400039515"/>
</dbReference>
<evidence type="ECO:0000256" key="1">
    <source>
        <dbReference type="SAM" id="MobiDB-lite"/>
    </source>
</evidence>
<dbReference type="HOGENOM" id="CLU_029307_3_0_1"/>
<feature type="region of interest" description="Disordered" evidence="1">
    <location>
        <begin position="228"/>
        <end position="264"/>
    </location>
</feature>
<accession>M1DJ90</accession>
<organism evidence="2 3">
    <name type="scientific">Solanum tuberosum</name>
    <name type="common">Potato</name>
    <dbReference type="NCBI Taxonomy" id="4113"/>
    <lineage>
        <taxon>Eukaryota</taxon>
        <taxon>Viridiplantae</taxon>
        <taxon>Streptophyta</taxon>
        <taxon>Embryophyta</taxon>
        <taxon>Tracheophyta</taxon>
        <taxon>Spermatophyta</taxon>
        <taxon>Magnoliopsida</taxon>
        <taxon>eudicotyledons</taxon>
        <taxon>Gunneridae</taxon>
        <taxon>Pentapetalae</taxon>
        <taxon>asterids</taxon>
        <taxon>lamiids</taxon>
        <taxon>Solanales</taxon>
        <taxon>Solanaceae</taxon>
        <taxon>Solanoideae</taxon>
        <taxon>Solaneae</taxon>
        <taxon>Solanum</taxon>
    </lineage>
</organism>
<dbReference type="InParanoid" id="M1DJ90"/>
<sequence>MSVVNDYEPIEHLSVEVMSFKDSIMTFKQMEGELFHESWLRFKALLIQFPTNEIFDLALLEFFYRSLNPENRGLIDRLISGGLERYSYETAAKFLDLVAKTNKDTEKDQQLIILLGQMDNMTQKIEELEVMSKQKSKCIPPTVQRRTKPKAAERITPAQEKSKGNAIKEDAVTSKGKALKLPKTIGKGKGKRPTPARKTITLDPNTPSWARGFCRAVHVFLADSHSTDLGESDTAIPPEIHSDTDAQAQGEGSGTEAPIDGETA</sequence>
<feature type="compositionally biased region" description="Basic and acidic residues" evidence="1">
    <location>
        <begin position="160"/>
        <end position="172"/>
    </location>
</feature>
<dbReference type="Gramene" id="PGSC0003DMT400089944">
    <property type="protein sequence ID" value="PGSC0003DMT400089944"/>
    <property type="gene ID" value="PGSC0003DMG400039515"/>
</dbReference>
<evidence type="ECO:0000313" key="3">
    <source>
        <dbReference type="Proteomes" id="UP000011115"/>
    </source>
</evidence>